<name>A0ABR6ES45_9SPHI</name>
<sequence length="136" mass="14889">MKNFLLAFVLAAAVLPATAQTAAPLATSKQQPAKKMQAAPQSAEQRAVAYSKELKQKLNLDDNQYAKVLAVNTECIRRKDALKLTKPQDPKASKAIADYRMQEYQSILKPDQLTKLKAMNAQGGKNVKGKMAPVAY</sequence>
<comment type="caution">
    <text evidence="3">The sequence shown here is derived from an EMBL/GenBank/DDBJ whole genome shotgun (WGS) entry which is preliminary data.</text>
</comment>
<gene>
    <name evidence="3" type="ORF">GM920_03955</name>
</gene>
<keyword evidence="4" id="KW-1185">Reference proteome</keyword>
<feature type="chain" id="PRO_5046775011" evidence="2">
    <location>
        <begin position="20"/>
        <end position="136"/>
    </location>
</feature>
<evidence type="ECO:0000256" key="2">
    <source>
        <dbReference type="SAM" id="SignalP"/>
    </source>
</evidence>
<proteinExistence type="predicted"/>
<dbReference type="Proteomes" id="UP000636110">
    <property type="component" value="Unassembled WGS sequence"/>
</dbReference>
<organism evidence="3 4">
    <name type="scientific">Pedobacter gandavensis</name>
    <dbReference type="NCBI Taxonomy" id="2679963"/>
    <lineage>
        <taxon>Bacteria</taxon>
        <taxon>Pseudomonadati</taxon>
        <taxon>Bacteroidota</taxon>
        <taxon>Sphingobacteriia</taxon>
        <taxon>Sphingobacteriales</taxon>
        <taxon>Sphingobacteriaceae</taxon>
        <taxon>Pedobacter</taxon>
    </lineage>
</organism>
<accession>A0ABR6ES45</accession>
<dbReference type="EMBL" id="WNXC01000001">
    <property type="protein sequence ID" value="MBB2148061.1"/>
    <property type="molecule type" value="Genomic_DNA"/>
</dbReference>
<dbReference type="RefSeq" id="WP_182953606.1">
    <property type="nucleotide sequence ID" value="NZ_WNXC01000001.1"/>
</dbReference>
<evidence type="ECO:0000313" key="4">
    <source>
        <dbReference type="Proteomes" id="UP000636110"/>
    </source>
</evidence>
<evidence type="ECO:0000256" key="1">
    <source>
        <dbReference type="SAM" id="MobiDB-lite"/>
    </source>
</evidence>
<feature type="signal peptide" evidence="2">
    <location>
        <begin position="1"/>
        <end position="19"/>
    </location>
</feature>
<protein>
    <submittedName>
        <fullName evidence="3">Uncharacterized protein</fullName>
    </submittedName>
</protein>
<reference evidence="3 4" key="1">
    <citation type="submission" date="2019-11" db="EMBL/GenBank/DDBJ databases">
        <title>Description of Pedobacter sp. LMG 31462T.</title>
        <authorList>
            <person name="Carlier A."/>
            <person name="Qi S."/>
            <person name="Vandamme P."/>
        </authorList>
    </citation>
    <scope>NUCLEOTIDE SEQUENCE [LARGE SCALE GENOMIC DNA]</scope>
    <source>
        <strain evidence="3 4">LMG 31462</strain>
    </source>
</reference>
<feature type="region of interest" description="Disordered" evidence="1">
    <location>
        <begin position="24"/>
        <end position="45"/>
    </location>
</feature>
<keyword evidence="2" id="KW-0732">Signal</keyword>
<evidence type="ECO:0000313" key="3">
    <source>
        <dbReference type="EMBL" id="MBB2148061.1"/>
    </source>
</evidence>
<feature type="compositionally biased region" description="Low complexity" evidence="1">
    <location>
        <begin position="24"/>
        <end position="43"/>
    </location>
</feature>